<dbReference type="STRING" id="196164.gene:10740947"/>
<feature type="transmembrane region" description="Helical" evidence="6">
    <location>
        <begin position="237"/>
        <end position="257"/>
    </location>
</feature>
<dbReference type="InterPro" id="IPR003339">
    <property type="entry name" value="ABC/ECF_trnsptr_transmembrane"/>
</dbReference>
<dbReference type="Proteomes" id="UP000001409">
    <property type="component" value="Chromosome"/>
</dbReference>
<dbReference type="HOGENOM" id="CLU_033425_0_0_11"/>
<accession>Q8FS59</accession>
<feature type="compositionally biased region" description="Low complexity" evidence="5">
    <location>
        <begin position="374"/>
        <end position="397"/>
    </location>
</feature>
<dbReference type="GO" id="GO:0005886">
    <property type="term" value="C:plasma membrane"/>
    <property type="evidence" value="ECO:0007669"/>
    <property type="project" value="UniProtKB-ARBA"/>
</dbReference>
<feature type="transmembrane region" description="Helical" evidence="6">
    <location>
        <begin position="338"/>
        <end position="361"/>
    </location>
</feature>
<dbReference type="PANTHER" id="PTHR33514">
    <property type="entry name" value="PROTEIN ABCI12, CHLOROPLASTIC"/>
    <property type="match status" value="1"/>
</dbReference>
<name>Q8FS59_COREF</name>
<dbReference type="eggNOG" id="COG0619">
    <property type="taxonomic scope" value="Bacteria"/>
</dbReference>
<keyword evidence="3 6" id="KW-1133">Transmembrane helix</keyword>
<evidence type="ECO:0000313" key="7">
    <source>
        <dbReference type="EMBL" id="BAC17355.1"/>
    </source>
</evidence>
<evidence type="ECO:0000256" key="2">
    <source>
        <dbReference type="ARBA" id="ARBA00022692"/>
    </source>
</evidence>
<evidence type="ECO:0000256" key="6">
    <source>
        <dbReference type="SAM" id="Phobius"/>
    </source>
</evidence>
<feature type="transmembrane region" description="Helical" evidence="6">
    <location>
        <begin position="127"/>
        <end position="143"/>
    </location>
</feature>
<dbReference type="Pfam" id="PF02361">
    <property type="entry name" value="CbiQ"/>
    <property type="match status" value="1"/>
</dbReference>
<feature type="transmembrane region" description="Helical" evidence="6">
    <location>
        <begin position="263"/>
        <end position="284"/>
    </location>
</feature>
<evidence type="ECO:0000256" key="3">
    <source>
        <dbReference type="ARBA" id="ARBA00022989"/>
    </source>
</evidence>
<sequence>MKTIKRYLLSRRLIHPMAWWVWALGIAGTVSLTTNLYVLAMALVVLCFVVAQRRGASPWARAFPIYFILCGWIVVYRVVMHILVGAKIGQQELFSIPSFDLPEWAAGINVFGTVYAEGLLMSATQGLVLGTMIVAVGAANSLADPKKLVKALPGALGDLGTAIVIGISIAPQMAESAYRIHRARTLRGDDTGGIRGFARILMPVFQDTLDRSLALASSLDARGYGRRADTPLIEQRITSAFGALGIIGATIGIFVVLDAGAPMFVAVPILIVGVGFLVISLFIASRRKTSTTYDQLPWAGAEWITALSGLVPLAAALVEYNLNPASMVTTWIPLHMPTQVPLLVILALVVATAPGIFTPRLPRNSFRARRRTPRVATTTDTTPDTTPAGPTRRTPAGRGHRRNPEPAAVTASFPVVATAAATAPKKEALHE</sequence>
<evidence type="ECO:0000256" key="4">
    <source>
        <dbReference type="ARBA" id="ARBA00023136"/>
    </source>
</evidence>
<feature type="transmembrane region" description="Helical" evidence="6">
    <location>
        <begin position="63"/>
        <end position="84"/>
    </location>
</feature>
<keyword evidence="4 6" id="KW-0472">Membrane</keyword>
<dbReference type="PANTHER" id="PTHR33514:SF15">
    <property type="entry name" value="COBALT TRANSPORT PROTEIN"/>
    <property type="match status" value="1"/>
</dbReference>
<dbReference type="KEGG" id="cef:CE0545"/>
<reference evidence="7 8" key="1">
    <citation type="journal article" date="2003" name="Genome Res.">
        <title>Comparative complete genome sequence analysis of the amino acid replacements responsible for the thermostability of Corynebacterium efficiens.</title>
        <authorList>
            <person name="Nishio Y."/>
            <person name="Nakamura Y."/>
            <person name="Kawarabayasi Y."/>
            <person name="Usuda Y."/>
            <person name="Kimura E."/>
            <person name="Sugimoto S."/>
            <person name="Matsui K."/>
            <person name="Yamagishi A."/>
            <person name="Kikuchi H."/>
            <person name="Ikeo K."/>
            <person name="Gojobori T."/>
        </authorList>
    </citation>
    <scope>NUCLEOTIDE SEQUENCE [LARGE SCALE GENOMIC DNA]</scope>
    <source>
        <strain evidence="8">DSM 44549 / YS-314 / AJ 12310 / JCM 11189 / NBRC 100395</strain>
    </source>
</reference>
<organism evidence="7 8">
    <name type="scientific">Corynebacterium efficiens (strain DSM 44549 / YS-314 / AJ 12310 / JCM 11189 / NBRC 100395)</name>
    <dbReference type="NCBI Taxonomy" id="196164"/>
    <lineage>
        <taxon>Bacteria</taxon>
        <taxon>Bacillati</taxon>
        <taxon>Actinomycetota</taxon>
        <taxon>Actinomycetes</taxon>
        <taxon>Mycobacteriales</taxon>
        <taxon>Corynebacteriaceae</taxon>
        <taxon>Corynebacterium</taxon>
    </lineage>
</organism>
<dbReference type="EMBL" id="BA000035">
    <property type="protein sequence ID" value="BAC17355.1"/>
    <property type="molecule type" value="Genomic_DNA"/>
</dbReference>
<protein>
    <submittedName>
        <fullName evidence="7">Uncharacterized protein</fullName>
    </submittedName>
</protein>
<evidence type="ECO:0000256" key="1">
    <source>
        <dbReference type="ARBA" id="ARBA00004141"/>
    </source>
</evidence>
<evidence type="ECO:0000256" key="5">
    <source>
        <dbReference type="SAM" id="MobiDB-lite"/>
    </source>
</evidence>
<keyword evidence="8" id="KW-1185">Reference proteome</keyword>
<feature type="region of interest" description="Disordered" evidence="5">
    <location>
        <begin position="367"/>
        <end position="413"/>
    </location>
</feature>
<evidence type="ECO:0000313" key="8">
    <source>
        <dbReference type="Proteomes" id="UP000001409"/>
    </source>
</evidence>
<comment type="subcellular location">
    <subcellularLocation>
        <location evidence="1">Membrane</location>
        <topology evidence="1">Multi-pass membrane protein</topology>
    </subcellularLocation>
</comment>
<feature type="transmembrane region" description="Helical" evidence="6">
    <location>
        <begin position="296"/>
        <end position="318"/>
    </location>
</feature>
<dbReference type="CDD" id="cd16914">
    <property type="entry name" value="EcfT"/>
    <property type="match status" value="1"/>
</dbReference>
<dbReference type="AlphaFoldDB" id="Q8FS59"/>
<keyword evidence="2 6" id="KW-0812">Transmembrane</keyword>
<proteinExistence type="predicted"/>
<feature type="transmembrane region" description="Helical" evidence="6">
    <location>
        <begin position="20"/>
        <end position="51"/>
    </location>
</feature>